<protein>
    <submittedName>
        <fullName evidence="9">KamA family protein</fullName>
    </submittedName>
</protein>
<dbReference type="SFLD" id="SFLDS00029">
    <property type="entry name" value="Radical_SAM"/>
    <property type="match status" value="1"/>
</dbReference>
<evidence type="ECO:0000256" key="7">
    <source>
        <dbReference type="ARBA" id="ARBA00023014"/>
    </source>
</evidence>
<evidence type="ECO:0000256" key="6">
    <source>
        <dbReference type="ARBA" id="ARBA00023004"/>
    </source>
</evidence>
<dbReference type="AlphaFoldDB" id="A0A1H0BZ22"/>
<keyword evidence="4" id="KW-0479">Metal-binding</keyword>
<dbReference type="SFLD" id="SFLDG01070">
    <property type="entry name" value="PLP-dependent"/>
    <property type="match status" value="1"/>
</dbReference>
<dbReference type="RefSeq" id="WP_091653212.1">
    <property type="nucleotide sequence ID" value="NZ_FNHQ01000060.1"/>
</dbReference>
<keyword evidence="6" id="KW-0408">Iron</keyword>
<dbReference type="CDD" id="cd01335">
    <property type="entry name" value="Radical_SAM"/>
    <property type="match status" value="1"/>
</dbReference>
<dbReference type="PANTHER" id="PTHR30538">
    <property type="entry name" value="LYSINE 2,3-AMINOMUTASE-RELATED"/>
    <property type="match status" value="1"/>
</dbReference>
<keyword evidence="7" id="KW-0411">Iron-sulfur</keyword>
<proteinExistence type="predicted"/>
<dbReference type="GO" id="GO:0003824">
    <property type="term" value="F:catalytic activity"/>
    <property type="evidence" value="ECO:0007669"/>
    <property type="project" value="InterPro"/>
</dbReference>
<dbReference type="InterPro" id="IPR007197">
    <property type="entry name" value="rSAM"/>
</dbReference>
<dbReference type="InterPro" id="IPR058240">
    <property type="entry name" value="rSAM_sf"/>
</dbReference>
<dbReference type="GO" id="GO:0046872">
    <property type="term" value="F:metal ion binding"/>
    <property type="evidence" value="ECO:0007669"/>
    <property type="project" value="UniProtKB-KW"/>
</dbReference>
<keyword evidence="2" id="KW-0004">4Fe-4S</keyword>
<sequence>MDTWQNELKNNITTVSELAALLPLTKEEIEKMKELIQYYPMSISRYYFSLIDKEDPEDPIRKMSVPEVCEFDSDGLLDTSGEASNTVLTGMQHKYKETALILSSNQCAMYCRHCFRRRLVGLSGEEVADHMDEMTDYVKAHPEINNVLISGGDALINSNIRIEEYLRKFVELPQLDFIRIGSRVPVTFPQRIIADAELQDILRKYNKKKQIYVITHFNHPKELTGQAQEAVQILQEMRIVVKNQTVLMRGINDKAEILARLLRELTTWGIVPHYIFQCRPVLGVKSRFQVPLLEGSRIVNEANAQQNGLGKVADYTMSHVTGKIRILGLNDAGNMVFQYKQAKNSHNIGKIFTKKLSVDEKWLEDI</sequence>
<gene>
    <name evidence="9" type="ORF">SAMN05660299_02820</name>
</gene>
<dbReference type="InterPro" id="IPR013785">
    <property type="entry name" value="Aldolase_TIM"/>
</dbReference>
<organism evidence="9 10">
    <name type="scientific">Megasphaera paucivorans</name>
    <dbReference type="NCBI Taxonomy" id="349095"/>
    <lineage>
        <taxon>Bacteria</taxon>
        <taxon>Bacillati</taxon>
        <taxon>Bacillota</taxon>
        <taxon>Negativicutes</taxon>
        <taxon>Veillonellales</taxon>
        <taxon>Veillonellaceae</taxon>
        <taxon>Megasphaera</taxon>
    </lineage>
</organism>
<reference evidence="9 10" key="1">
    <citation type="submission" date="2016-10" db="EMBL/GenBank/DDBJ databases">
        <authorList>
            <person name="de Groot N.N."/>
        </authorList>
    </citation>
    <scope>NUCLEOTIDE SEQUENCE [LARGE SCALE GENOMIC DNA]</scope>
    <source>
        <strain evidence="9 10">DSM 16981</strain>
    </source>
</reference>
<dbReference type="EMBL" id="FNHQ01000060">
    <property type="protein sequence ID" value="SDN50847.1"/>
    <property type="molecule type" value="Genomic_DNA"/>
</dbReference>
<feature type="domain" description="Radical SAM core" evidence="8">
    <location>
        <begin position="93"/>
        <end position="312"/>
    </location>
</feature>
<evidence type="ECO:0000313" key="9">
    <source>
        <dbReference type="EMBL" id="SDN50847.1"/>
    </source>
</evidence>
<dbReference type="SUPFAM" id="SSF102114">
    <property type="entry name" value="Radical SAM enzymes"/>
    <property type="match status" value="1"/>
</dbReference>
<name>A0A1H0BZ22_9FIRM</name>
<keyword evidence="3" id="KW-0949">S-adenosyl-L-methionine</keyword>
<accession>A0A1H0BZ22</accession>
<evidence type="ECO:0000256" key="5">
    <source>
        <dbReference type="ARBA" id="ARBA00022898"/>
    </source>
</evidence>
<comment type="cofactor">
    <cofactor evidence="1">
        <name>pyridoxal 5'-phosphate</name>
        <dbReference type="ChEBI" id="CHEBI:597326"/>
    </cofactor>
</comment>
<dbReference type="PANTHER" id="PTHR30538:SF0">
    <property type="entry name" value="L-LYSINE 2,3-AMINOMUTASE AQ_1632-RELATED"/>
    <property type="match status" value="1"/>
</dbReference>
<evidence type="ECO:0000259" key="8">
    <source>
        <dbReference type="PROSITE" id="PS51918"/>
    </source>
</evidence>
<keyword evidence="5" id="KW-0663">Pyridoxal phosphate</keyword>
<dbReference type="GO" id="GO:0051539">
    <property type="term" value="F:4 iron, 4 sulfur cluster binding"/>
    <property type="evidence" value="ECO:0007669"/>
    <property type="project" value="UniProtKB-KW"/>
</dbReference>
<dbReference type="PROSITE" id="PS51918">
    <property type="entry name" value="RADICAL_SAM"/>
    <property type="match status" value="1"/>
</dbReference>
<dbReference type="NCBIfam" id="TIGR00238">
    <property type="entry name" value="KamA family radical SAM protein"/>
    <property type="match status" value="1"/>
</dbReference>
<dbReference type="Pfam" id="PF04055">
    <property type="entry name" value="Radical_SAM"/>
    <property type="match status" value="1"/>
</dbReference>
<evidence type="ECO:0000256" key="4">
    <source>
        <dbReference type="ARBA" id="ARBA00022723"/>
    </source>
</evidence>
<keyword evidence="10" id="KW-1185">Reference proteome</keyword>
<dbReference type="InterPro" id="IPR003739">
    <property type="entry name" value="Lys_aminomutase/Glu_NH3_mut"/>
</dbReference>
<evidence type="ECO:0000313" key="10">
    <source>
        <dbReference type="Proteomes" id="UP000199309"/>
    </source>
</evidence>
<evidence type="ECO:0000256" key="2">
    <source>
        <dbReference type="ARBA" id="ARBA00022485"/>
    </source>
</evidence>
<dbReference type="Proteomes" id="UP000199309">
    <property type="component" value="Unassembled WGS sequence"/>
</dbReference>
<dbReference type="Gene3D" id="3.20.20.70">
    <property type="entry name" value="Aldolase class I"/>
    <property type="match status" value="1"/>
</dbReference>
<evidence type="ECO:0000256" key="3">
    <source>
        <dbReference type="ARBA" id="ARBA00022691"/>
    </source>
</evidence>
<dbReference type="OrthoDB" id="9768064at2"/>
<evidence type="ECO:0000256" key="1">
    <source>
        <dbReference type="ARBA" id="ARBA00001933"/>
    </source>
</evidence>
<dbReference type="STRING" id="349095.SAMN05660299_02820"/>